<dbReference type="GO" id="GO:0022857">
    <property type="term" value="F:transmembrane transporter activity"/>
    <property type="evidence" value="ECO:0007669"/>
    <property type="project" value="TreeGrafter"/>
</dbReference>
<dbReference type="Proteomes" id="UP000178880">
    <property type="component" value="Unassembled WGS sequence"/>
</dbReference>
<evidence type="ECO:0000256" key="2">
    <source>
        <dbReference type="ARBA" id="ARBA00022475"/>
    </source>
</evidence>
<evidence type="ECO:0000256" key="6">
    <source>
        <dbReference type="ARBA" id="ARBA00038076"/>
    </source>
</evidence>
<comment type="subcellular location">
    <subcellularLocation>
        <location evidence="1">Cell membrane</location>
        <topology evidence="1">Multi-pass membrane protein</topology>
    </subcellularLocation>
</comment>
<proteinExistence type="inferred from homology"/>
<keyword evidence="5 7" id="KW-0472">Membrane</keyword>
<comment type="caution">
    <text evidence="10">The sequence shown here is derived from an EMBL/GenBank/DDBJ whole genome shotgun (WGS) entry which is preliminary data.</text>
</comment>
<dbReference type="AlphaFoldDB" id="A0A1G2CDQ8"/>
<evidence type="ECO:0000259" key="8">
    <source>
        <dbReference type="Pfam" id="PF02687"/>
    </source>
</evidence>
<feature type="transmembrane region" description="Helical" evidence="7">
    <location>
        <begin position="21"/>
        <end position="45"/>
    </location>
</feature>
<feature type="transmembrane region" description="Helical" evidence="7">
    <location>
        <begin position="362"/>
        <end position="382"/>
    </location>
</feature>
<dbReference type="EMBL" id="MHLA01000015">
    <property type="protein sequence ID" value="OGY99528.1"/>
    <property type="molecule type" value="Genomic_DNA"/>
</dbReference>
<reference evidence="10 11" key="1">
    <citation type="journal article" date="2016" name="Nat. Commun.">
        <title>Thousands of microbial genomes shed light on interconnected biogeochemical processes in an aquifer system.</title>
        <authorList>
            <person name="Anantharaman K."/>
            <person name="Brown C.T."/>
            <person name="Hug L.A."/>
            <person name="Sharon I."/>
            <person name="Castelle C.J."/>
            <person name="Probst A.J."/>
            <person name="Thomas B.C."/>
            <person name="Singh A."/>
            <person name="Wilkins M.J."/>
            <person name="Karaoz U."/>
            <person name="Brodie E.L."/>
            <person name="Williams K.H."/>
            <person name="Hubbard S.S."/>
            <person name="Banfield J.F."/>
        </authorList>
    </citation>
    <scope>NUCLEOTIDE SEQUENCE [LARGE SCALE GENOMIC DNA]</scope>
</reference>
<feature type="domain" description="ABC3 transporter permease C-terminal" evidence="8">
    <location>
        <begin position="268"/>
        <end position="392"/>
    </location>
</feature>
<keyword evidence="2" id="KW-1003">Cell membrane</keyword>
<feature type="transmembrane region" description="Helical" evidence="7">
    <location>
        <begin position="264"/>
        <end position="290"/>
    </location>
</feature>
<feature type="domain" description="MacB-like periplasmic core" evidence="9">
    <location>
        <begin position="21"/>
        <end position="213"/>
    </location>
</feature>
<dbReference type="Pfam" id="PF12704">
    <property type="entry name" value="MacB_PCD"/>
    <property type="match status" value="1"/>
</dbReference>
<evidence type="ECO:0000256" key="4">
    <source>
        <dbReference type="ARBA" id="ARBA00022989"/>
    </source>
</evidence>
<feature type="transmembrane region" description="Helical" evidence="7">
    <location>
        <begin position="311"/>
        <end position="342"/>
    </location>
</feature>
<organism evidence="10 11">
    <name type="scientific">Candidatus Liptonbacteria bacterium RIFCSPLOWO2_01_FULL_52_25</name>
    <dbReference type="NCBI Taxonomy" id="1798650"/>
    <lineage>
        <taxon>Bacteria</taxon>
        <taxon>Candidatus Liptoniibacteriota</taxon>
    </lineage>
</organism>
<evidence type="ECO:0000256" key="7">
    <source>
        <dbReference type="SAM" id="Phobius"/>
    </source>
</evidence>
<name>A0A1G2CDQ8_9BACT</name>
<evidence type="ECO:0000259" key="9">
    <source>
        <dbReference type="Pfam" id="PF12704"/>
    </source>
</evidence>
<dbReference type="PANTHER" id="PTHR30572:SF4">
    <property type="entry name" value="ABC TRANSPORTER PERMEASE YTRF"/>
    <property type="match status" value="1"/>
</dbReference>
<dbReference type="InterPro" id="IPR025857">
    <property type="entry name" value="MacB_PCD"/>
</dbReference>
<comment type="similarity">
    <text evidence="6">Belongs to the ABC-4 integral membrane protein family.</text>
</comment>
<dbReference type="STRING" id="1798650.A2945_01570"/>
<dbReference type="InterPro" id="IPR050250">
    <property type="entry name" value="Macrolide_Exporter_MacB"/>
</dbReference>
<accession>A0A1G2CDQ8</accession>
<dbReference type="Pfam" id="PF02687">
    <property type="entry name" value="FtsX"/>
    <property type="match status" value="1"/>
</dbReference>
<sequence>MRAQDVVKLSTRMFKTNPARTWLTILGMGVGTSAVVLLVGLGFGLQGVLLEKIILGDTLLSLTVQNPSSGNLRLTDEALQKFKTIPDVVDVSPLANLSALMTLDDVTGNVVLQGVHPSYFRYAGTIATEGELFSDKDAPEEIVFSQTTLKLFQIEDSKSVIGKKVKLRVSIKNPATGEVQEISLNKEYRVKGVTNEAGAITVTMSLADLLAQYTPPFYAKAQVKAAKTDFLVPIQDALVKEGFQVTTLSKTVDQANKIFSGVQAVLAVFGGIALIVSAIGMFNTMTVTLLERTGEIGIMRTIGASPSDIRILFLSEAMVVGFLGGIVGMAIGVGMGLIFNFFINLAANHFGGAAIQLFSFPWTFLAFIAVFSAIVGFLTGIFPARRAAALSPLEAIRYK</sequence>
<dbReference type="GO" id="GO:0005886">
    <property type="term" value="C:plasma membrane"/>
    <property type="evidence" value="ECO:0007669"/>
    <property type="project" value="UniProtKB-SubCell"/>
</dbReference>
<keyword evidence="4 7" id="KW-1133">Transmembrane helix</keyword>
<dbReference type="InterPro" id="IPR003838">
    <property type="entry name" value="ABC3_permease_C"/>
</dbReference>
<evidence type="ECO:0000256" key="3">
    <source>
        <dbReference type="ARBA" id="ARBA00022692"/>
    </source>
</evidence>
<keyword evidence="3 7" id="KW-0812">Transmembrane</keyword>
<gene>
    <name evidence="10" type="ORF">A2945_01570</name>
</gene>
<evidence type="ECO:0000313" key="11">
    <source>
        <dbReference type="Proteomes" id="UP000178880"/>
    </source>
</evidence>
<dbReference type="PANTHER" id="PTHR30572">
    <property type="entry name" value="MEMBRANE COMPONENT OF TRANSPORTER-RELATED"/>
    <property type="match status" value="1"/>
</dbReference>
<protein>
    <recommendedName>
        <fullName evidence="12">ABC3 transporter permease protein domain-containing protein</fullName>
    </recommendedName>
</protein>
<evidence type="ECO:0000313" key="10">
    <source>
        <dbReference type="EMBL" id="OGY99528.1"/>
    </source>
</evidence>
<evidence type="ECO:0000256" key="5">
    <source>
        <dbReference type="ARBA" id="ARBA00023136"/>
    </source>
</evidence>
<evidence type="ECO:0000256" key="1">
    <source>
        <dbReference type="ARBA" id="ARBA00004651"/>
    </source>
</evidence>
<evidence type="ECO:0008006" key="12">
    <source>
        <dbReference type="Google" id="ProtNLM"/>
    </source>
</evidence>